<dbReference type="InterPro" id="IPR020556">
    <property type="entry name" value="Amidase_CS"/>
</dbReference>
<dbReference type="GO" id="GO:0004040">
    <property type="term" value="F:amidase activity"/>
    <property type="evidence" value="ECO:0007669"/>
    <property type="project" value="UniProtKB-EC"/>
</dbReference>
<dbReference type="InterPro" id="IPR036928">
    <property type="entry name" value="AS_sf"/>
</dbReference>
<dbReference type="InterPro" id="IPR000120">
    <property type="entry name" value="Amidase"/>
</dbReference>
<proteinExistence type="inferred from homology"/>
<feature type="domain" description="Amidase" evidence="4">
    <location>
        <begin position="32"/>
        <end position="449"/>
    </location>
</feature>
<comment type="catalytic activity">
    <reaction evidence="1">
        <text>a monocarboxylic acid amide + H2O = a monocarboxylate + NH4(+)</text>
        <dbReference type="Rhea" id="RHEA:12020"/>
        <dbReference type="ChEBI" id="CHEBI:15377"/>
        <dbReference type="ChEBI" id="CHEBI:28938"/>
        <dbReference type="ChEBI" id="CHEBI:35757"/>
        <dbReference type="ChEBI" id="CHEBI:83628"/>
        <dbReference type="EC" id="3.5.1.4"/>
    </reaction>
</comment>
<protein>
    <recommendedName>
        <fullName evidence="3">amidase</fullName>
        <ecNumber evidence="3">3.5.1.4</ecNumber>
    </recommendedName>
</protein>
<gene>
    <name evidence="5" type="ORF">KV203_10520</name>
</gene>
<name>A0ABX8SF98_9ACTN</name>
<evidence type="ECO:0000256" key="2">
    <source>
        <dbReference type="ARBA" id="ARBA00009199"/>
    </source>
</evidence>
<keyword evidence="5" id="KW-0378">Hydrolase</keyword>
<comment type="similarity">
    <text evidence="2">Belongs to the amidase family.</text>
</comment>
<dbReference type="PANTHER" id="PTHR11895">
    <property type="entry name" value="TRANSAMIDASE"/>
    <property type="match status" value="1"/>
</dbReference>
<dbReference type="EC" id="3.5.1.4" evidence="3"/>
<dbReference type="PROSITE" id="PS00571">
    <property type="entry name" value="AMIDASES"/>
    <property type="match status" value="1"/>
</dbReference>
<reference evidence="5" key="1">
    <citation type="submission" date="2021-07" db="EMBL/GenBank/DDBJ databases">
        <title>Candidatus Kaistella beijingensis sp. nov. isolated from a municipal wastewater treatment plant is involved in sludge foaming.</title>
        <authorList>
            <person name="Song Y."/>
            <person name="Liu S.-J."/>
        </authorList>
    </citation>
    <scope>NUCLEOTIDE SEQUENCE</scope>
    <source>
        <strain evidence="5">DSM 43998</strain>
    </source>
</reference>
<accession>A0ABX8SF98</accession>
<evidence type="ECO:0000313" key="5">
    <source>
        <dbReference type="EMBL" id="QXQ15837.1"/>
    </source>
</evidence>
<dbReference type="SUPFAM" id="SSF75304">
    <property type="entry name" value="Amidase signature (AS) enzymes"/>
    <property type="match status" value="1"/>
</dbReference>
<dbReference type="InterPro" id="IPR023631">
    <property type="entry name" value="Amidase_dom"/>
</dbReference>
<evidence type="ECO:0000256" key="3">
    <source>
        <dbReference type="ARBA" id="ARBA00012922"/>
    </source>
</evidence>
<evidence type="ECO:0000313" key="6">
    <source>
        <dbReference type="Proteomes" id="UP000887023"/>
    </source>
</evidence>
<evidence type="ECO:0000259" key="4">
    <source>
        <dbReference type="Pfam" id="PF01425"/>
    </source>
</evidence>
<sequence>MRRHAFCDDALGESDATEVAERIAAGEISAVEAIHAAIARARSIQPRLYPLQVTDFERAIRTAAAPKRGAFAGVPTAVKDNCAVRGLPTGFGSASYRPGRARRNGDFIDQFLATGAIPIGKSRLPEFGLDATTEFGHAEPVRNPWDPTYSAGGSSGGAAALVAAGVLPFAHGNDGAGSIRIPAAACGLVGLKPTRGRTVAELNERRMPIRIVSQGVLTRTVRDTARFYAAAETYRRNPRLPPIGSVTAPGVRRLRIGLIVDSLPGIHTDAETCASVLATADLLTELGHRVEPAELPVGADFLGDFTLYWAMLTSLLLLQGRRAFGTSFDRERTENLTRGLAVIYRRRARETPAALYRLRQVRHAYAAMFDRHDVVLSPVLAHTTPELGYLSPAIDADTLMDRLIRYVAFTPLNNAAGSPALALPLHRTVNGLPLASHFSARHGDERTLLQLGYELEAARPWARIQDPDQPGNT</sequence>
<organism evidence="5 6">
    <name type="scientific">Skermania pinensis</name>
    <dbReference type="NCBI Taxonomy" id="39122"/>
    <lineage>
        <taxon>Bacteria</taxon>
        <taxon>Bacillati</taxon>
        <taxon>Actinomycetota</taxon>
        <taxon>Actinomycetes</taxon>
        <taxon>Mycobacteriales</taxon>
        <taxon>Gordoniaceae</taxon>
        <taxon>Skermania</taxon>
    </lineage>
</organism>
<keyword evidence="6" id="KW-1185">Reference proteome</keyword>
<dbReference type="NCBIfam" id="NF005899">
    <property type="entry name" value="PRK07869.1"/>
    <property type="match status" value="1"/>
</dbReference>
<evidence type="ECO:0000256" key="1">
    <source>
        <dbReference type="ARBA" id="ARBA00001311"/>
    </source>
</evidence>
<dbReference type="PANTHER" id="PTHR11895:SF7">
    <property type="entry name" value="GLUTAMYL-TRNA(GLN) AMIDOTRANSFERASE SUBUNIT A, MITOCHONDRIAL"/>
    <property type="match status" value="1"/>
</dbReference>
<dbReference type="Pfam" id="PF01425">
    <property type="entry name" value="Amidase"/>
    <property type="match status" value="1"/>
</dbReference>
<dbReference type="Proteomes" id="UP000887023">
    <property type="component" value="Chromosome"/>
</dbReference>
<dbReference type="EMBL" id="CP079105">
    <property type="protein sequence ID" value="QXQ15837.1"/>
    <property type="molecule type" value="Genomic_DNA"/>
</dbReference>
<dbReference type="Gene3D" id="3.90.1300.10">
    <property type="entry name" value="Amidase signature (AS) domain"/>
    <property type="match status" value="1"/>
</dbReference>